<keyword evidence="3" id="KW-1185">Reference proteome</keyword>
<dbReference type="EMBL" id="JAPZBR010000006">
    <property type="protein sequence ID" value="KAJ5350815.1"/>
    <property type="molecule type" value="Genomic_DNA"/>
</dbReference>
<proteinExistence type="predicted"/>
<feature type="chain" id="PRO_5040929022" evidence="1">
    <location>
        <begin position="19"/>
        <end position="136"/>
    </location>
</feature>
<gene>
    <name evidence="2" type="ORF">N7541_008542</name>
</gene>
<evidence type="ECO:0000256" key="1">
    <source>
        <dbReference type="SAM" id="SignalP"/>
    </source>
</evidence>
<keyword evidence="1" id="KW-0732">Signal</keyword>
<name>A0A9W9UPJ4_PENBR</name>
<evidence type="ECO:0000313" key="2">
    <source>
        <dbReference type="EMBL" id="KAJ5350815.1"/>
    </source>
</evidence>
<dbReference type="AlphaFoldDB" id="A0A9W9UPJ4"/>
<comment type="caution">
    <text evidence="2">The sequence shown here is derived from an EMBL/GenBank/DDBJ whole genome shotgun (WGS) entry which is preliminary data.</text>
</comment>
<dbReference type="Proteomes" id="UP001148299">
    <property type="component" value="Unassembled WGS sequence"/>
</dbReference>
<organism evidence="2 3">
    <name type="scientific">Penicillium brevicompactum</name>
    <dbReference type="NCBI Taxonomy" id="5074"/>
    <lineage>
        <taxon>Eukaryota</taxon>
        <taxon>Fungi</taxon>
        <taxon>Dikarya</taxon>
        <taxon>Ascomycota</taxon>
        <taxon>Pezizomycotina</taxon>
        <taxon>Eurotiomycetes</taxon>
        <taxon>Eurotiomycetidae</taxon>
        <taxon>Eurotiales</taxon>
        <taxon>Aspergillaceae</taxon>
        <taxon>Penicillium</taxon>
    </lineage>
</organism>
<sequence length="136" mass="14233">MKTNFSAIALALAATSTATKFSVSGDGYLSENGKQISASKGAVEFQNQGTEFTVSDGFLSTSDGQKVYVGSVGDILYGSQNGDSGFSIENGELKWSHGGFYACPLDQLFQTIRLGATRKDGVTPGDDCSPIVLTQV</sequence>
<reference evidence="2" key="1">
    <citation type="submission" date="2022-12" db="EMBL/GenBank/DDBJ databases">
        <authorList>
            <person name="Petersen C."/>
        </authorList>
    </citation>
    <scope>NUCLEOTIDE SEQUENCE</scope>
    <source>
        <strain evidence="2">IBT 35675</strain>
    </source>
</reference>
<accession>A0A9W9UPJ4</accession>
<protein>
    <submittedName>
        <fullName evidence="2">Uncharacterized protein</fullName>
    </submittedName>
</protein>
<evidence type="ECO:0000313" key="3">
    <source>
        <dbReference type="Proteomes" id="UP001148299"/>
    </source>
</evidence>
<feature type="signal peptide" evidence="1">
    <location>
        <begin position="1"/>
        <end position="18"/>
    </location>
</feature>
<reference evidence="2" key="2">
    <citation type="journal article" date="2023" name="IMA Fungus">
        <title>Comparative genomic study of the Penicillium genus elucidates a diverse pangenome and 15 lateral gene transfer events.</title>
        <authorList>
            <person name="Petersen C."/>
            <person name="Sorensen T."/>
            <person name="Nielsen M.R."/>
            <person name="Sondergaard T.E."/>
            <person name="Sorensen J.L."/>
            <person name="Fitzpatrick D.A."/>
            <person name="Frisvad J.C."/>
            <person name="Nielsen K.L."/>
        </authorList>
    </citation>
    <scope>NUCLEOTIDE SEQUENCE</scope>
    <source>
        <strain evidence="2">IBT 35675</strain>
    </source>
</reference>